<name>A0ACC3NQK3_9PEZI</name>
<organism evidence="1 2">
    <name type="scientific">Vermiconidia calcicola</name>
    <dbReference type="NCBI Taxonomy" id="1690605"/>
    <lineage>
        <taxon>Eukaryota</taxon>
        <taxon>Fungi</taxon>
        <taxon>Dikarya</taxon>
        <taxon>Ascomycota</taxon>
        <taxon>Pezizomycotina</taxon>
        <taxon>Dothideomycetes</taxon>
        <taxon>Dothideomycetidae</taxon>
        <taxon>Mycosphaerellales</taxon>
        <taxon>Extremaceae</taxon>
        <taxon>Vermiconidia</taxon>
    </lineage>
</organism>
<gene>
    <name evidence="1" type="ORF">LTR37_004215</name>
</gene>
<protein>
    <submittedName>
        <fullName evidence="1">Uncharacterized protein</fullName>
    </submittedName>
</protein>
<dbReference type="Proteomes" id="UP001281147">
    <property type="component" value="Unassembled WGS sequence"/>
</dbReference>
<accession>A0ACC3NQK3</accession>
<keyword evidence="2" id="KW-1185">Reference proteome</keyword>
<comment type="caution">
    <text evidence="1">The sequence shown here is derived from an EMBL/GenBank/DDBJ whole genome shotgun (WGS) entry which is preliminary data.</text>
</comment>
<evidence type="ECO:0000313" key="2">
    <source>
        <dbReference type="Proteomes" id="UP001281147"/>
    </source>
</evidence>
<proteinExistence type="predicted"/>
<dbReference type="EMBL" id="JAUTXU010000025">
    <property type="protein sequence ID" value="KAK3719678.1"/>
    <property type="molecule type" value="Genomic_DNA"/>
</dbReference>
<evidence type="ECO:0000313" key="1">
    <source>
        <dbReference type="EMBL" id="KAK3719678.1"/>
    </source>
</evidence>
<reference evidence="1" key="1">
    <citation type="submission" date="2023-07" db="EMBL/GenBank/DDBJ databases">
        <title>Black Yeasts Isolated from many extreme environments.</title>
        <authorList>
            <person name="Coleine C."/>
            <person name="Stajich J.E."/>
            <person name="Selbmann L."/>
        </authorList>
    </citation>
    <scope>NUCLEOTIDE SEQUENCE</scope>
    <source>
        <strain evidence="1">CCFEE 5714</strain>
    </source>
</reference>
<sequence>MKQSEGVTIRLQHADGTRVKEFDNPSRNDLDGCFATRQVGITPGTMVRIVVIFDEFYRPYSADGILITIKTGSQLKGLGGGEHKQHWWFDANDPGVIGEHRLSFWTIWKEDSWDSSKEQHPITMPEPDSNYTSAVAWFLAEGPPSTGSLVVQIQRCKLDTDATVQHRIATDPPEMLRCAKDRSCEMDSTPEE</sequence>